<feature type="region of interest" description="Disordered" evidence="1">
    <location>
        <begin position="78"/>
        <end position="108"/>
    </location>
</feature>
<proteinExistence type="predicted"/>
<protein>
    <submittedName>
        <fullName evidence="2">Uncharacterized protein</fullName>
    </submittedName>
</protein>
<gene>
    <name evidence="2" type="ORF">BS47DRAFT_1336580</name>
</gene>
<feature type="compositionally biased region" description="Polar residues" evidence="1">
    <location>
        <begin position="92"/>
        <end position="108"/>
    </location>
</feature>
<dbReference type="Proteomes" id="UP000886523">
    <property type="component" value="Unassembled WGS sequence"/>
</dbReference>
<dbReference type="EMBL" id="MU128915">
    <property type="protein sequence ID" value="KAF9519859.1"/>
    <property type="molecule type" value="Genomic_DNA"/>
</dbReference>
<accession>A0A9P6B8R8</accession>
<evidence type="ECO:0000313" key="3">
    <source>
        <dbReference type="Proteomes" id="UP000886523"/>
    </source>
</evidence>
<organism evidence="2 3">
    <name type="scientific">Hydnum rufescens UP504</name>
    <dbReference type="NCBI Taxonomy" id="1448309"/>
    <lineage>
        <taxon>Eukaryota</taxon>
        <taxon>Fungi</taxon>
        <taxon>Dikarya</taxon>
        <taxon>Basidiomycota</taxon>
        <taxon>Agaricomycotina</taxon>
        <taxon>Agaricomycetes</taxon>
        <taxon>Cantharellales</taxon>
        <taxon>Hydnaceae</taxon>
        <taxon>Hydnum</taxon>
    </lineage>
</organism>
<reference evidence="2" key="1">
    <citation type="journal article" date="2020" name="Nat. Commun.">
        <title>Large-scale genome sequencing of mycorrhizal fungi provides insights into the early evolution of symbiotic traits.</title>
        <authorList>
            <person name="Miyauchi S."/>
            <person name="Kiss E."/>
            <person name="Kuo A."/>
            <person name="Drula E."/>
            <person name="Kohler A."/>
            <person name="Sanchez-Garcia M."/>
            <person name="Morin E."/>
            <person name="Andreopoulos B."/>
            <person name="Barry K.W."/>
            <person name="Bonito G."/>
            <person name="Buee M."/>
            <person name="Carver A."/>
            <person name="Chen C."/>
            <person name="Cichocki N."/>
            <person name="Clum A."/>
            <person name="Culley D."/>
            <person name="Crous P.W."/>
            <person name="Fauchery L."/>
            <person name="Girlanda M."/>
            <person name="Hayes R.D."/>
            <person name="Keri Z."/>
            <person name="LaButti K."/>
            <person name="Lipzen A."/>
            <person name="Lombard V."/>
            <person name="Magnuson J."/>
            <person name="Maillard F."/>
            <person name="Murat C."/>
            <person name="Nolan M."/>
            <person name="Ohm R.A."/>
            <person name="Pangilinan J."/>
            <person name="Pereira M.F."/>
            <person name="Perotto S."/>
            <person name="Peter M."/>
            <person name="Pfister S."/>
            <person name="Riley R."/>
            <person name="Sitrit Y."/>
            <person name="Stielow J.B."/>
            <person name="Szollosi G."/>
            <person name="Zifcakova L."/>
            <person name="Stursova M."/>
            <person name="Spatafora J.W."/>
            <person name="Tedersoo L."/>
            <person name="Vaario L.M."/>
            <person name="Yamada A."/>
            <person name="Yan M."/>
            <person name="Wang P."/>
            <person name="Xu J."/>
            <person name="Bruns T."/>
            <person name="Baldrian P."/>
            <person name="Vilgalys R."/>
            <person name="Dunand C."/>
            <person name="Henrissat B."/>
            <person name="Grigoriev I.V."/>
            <person name="Hibbett D."/>
            <person name="Nagy L.G."/>
            <person name="Martin F.M."/>
        </authorList>
    </citation>
    <scope>NUCLEOTIDE SEQUENCE</scope>
    <source>
        <strain evidence="2">UP504</strain>
    </source>
</reference>
<sequence>MIARNVERAQLEGPSDLPSTYYTAVSPSIVILSCEARGRPKYTQQDGQRRSRKVLGLMDKRRDSNRWCSTAAGRNARVLENGADGHEAQRAPMSSQEINSTMSRPVVR</sequence>
<name>A0A9P6B8R8_9AGAM</name>
<dbReference type="PROSITE" id="PS51257">
    <property type="entry name" value="PROKAR_LIPOPROTEIN"/>
    <property type="match status" value="1"/>
</dbReference>
<evidence type="ECO:0000256" key="1">
    <source>
        <dbReference type="SAM" id="MobiDB-lite"/>
    </source>
</evidence>
<keyword evidence="3" id="KW-1185">Reference proteome</keyword>
<evidence type="ECO:0000313" key="2">
    <source>
        <dbReference type="EMBL" id="KAF9519859.1"/>
    </source>
</evidence>
<dbReference type="AlphaFoldDB" id="A0A9P6B8R8"/>
<comment type="caution">
    <text evidence="2">The sequence shown here is derived from an EMBL/GenBank/DDBJ whole genome shotgun (WGS) entry which is preliminary data.</text>
</comment>